<name>A0A1W7ADW6_9STAP</name>
<accession>A0A1W7ADW6</accession>
<dbReference type="GO" id="GO:0005886">
    <property type="term" value="C:plasma membrane"/>
    <property type="evidence" value="ECO:0007669"/>
    <property type="project" value="UniProtKB-SubCell"/>
</dbReference>
<keyword evidence="5 7" id="KW-1133">Transmembrane helix</keyword>
<keyword evidence="9" id="KW-1185">Reference proteome</keyword>
<dbReference type="OrthoDB" id="9777774at2"/>
<evidence type="ECO:0000313" key="9">
    <source>
        <dbReference type="Proteomes" id="UP000194154"/>
    </source>
</evidence>
<dbReference type="EMBL" id="CP021059">
    <property type="protein sequence ID" value="ARQ07788.1"/>
    <property type="molecule type" value="Genomic_DNA"/>
</dbReference>
<evidence type="ECO:0000256" key="4">
    <source>
        <dbReference type="ARBA" id="ARBA00022692"/>
    </source>
</evidence>
<evidence type="ECO:0000256" key="5">
    <source>
        <dbReference type="ARBA" id="ARBA00022989"/>
    </source>
</evidence>
<dbReference type="InterPro" id="IPR053166">
    <property type="entry name" value="UPF0718_permease"/>
</dbReference>
<keyword evidence="6 7" id="KW-0472">Membrane</keyword>
<feature type="transmembrane region" description="Helical" evidence="7">
    <location>
        <begin position="236"/>
        <end position="257"/>
    </location>
</feature>
<dbReference type="PANTHER" id="PTHR42775:SF2">
    <property type="entry name" value="PERMEASE"/>
    <property type="match status" value="1"/>
</dbReference>
<dbReference type="KEGG" id="mcak:MCCS_22000"/>
<feature type="transmembrane region" description="Helical" evidence="7">
    <location>
        <begin position="90"/>
        <end position="112"/>
    </location>
</feature>
<feature type="transmembrane region" description="Helical" evidence="7">
    <location>
        <begin position="277"/>
        <end position="299"/>
    </location>
</feature>
<dbReference type="AlphaFoldDB" id="A0A1W7ADW6"/>
<dbReference type="GeneID" id="35296282"/>
<feature type="transmembrane region" description="Helical" evidence="7">
    <location>
        <begin position="118"/>
        <end position="135"/>
    </location>
</feature>
<evidence type="ECO:0000256" key="3">
    <source>
        <dbReference type="ARBA" id="ARBA00022475"/>
    </source>
</evidence>
<keyword evidence="3" id="KW-1003">Cell membrane</keyword>
<sequence>MSIELLKEIFRSFLSLSLNLLILFFLISIIISFFEPFIPFSKLEKIMTDRNMLLGNFAGALLGFITPFCSCSTIPLLVTMINRKIPFQIVMTYLFSSPLLDPWILGLMYYIYGFKVTAIYGIVTFLFSMLIGYILDKLKFSKYVKNVIVEGVELHEDASRRTNIPLNIKVAFIDTLNLMKSVFTYIIFGALIGAIIKEAVPTSLLTALGDFNQWIVIPIAAIIGVPLYIRLSTMLPITNVLLAGGFPLSPMMALLIGGAGASLPEVIMLKSIFHNRLVIAFVVSVFIMATFSGYLFLLLNFK</sequence>
<keyword evidence="4 7" id="KW-0812">Transmembrane</keyword>
<evidence type="ECO:0000256" key="2">
    <source>
        <dbReference type="ARBA" id="ARBA00006386"/>
    </source>
</evidence>
<feature type="transmembrane region" description="Helical" evidence="7">
    <location>
        <begin position="182"/>
        <end position="199"/>
    </location>
</feature>
<protein>
    <submittedName>
        <fullName evidence="8">Putative permease</fullName>
    </submittedName>
</protein>
<dbReference type="PANTHER" id="PTHR42775">
    <property type="entry name" value="PERMEASE RV2963-RELATED"/>
    <property type="match status" value="1"/>
</dbReference>
<feature type="transmembrane region" description="Helical" evidence="7">
    <location>
        <begin position="211"/>
        <end position="229"/>
    </location>
</feature>
<reference evidence="8 9" key="1">
    <citation type="journal article" date="2017" name="Int. J. Syst. Evol. Microbiol.">
        <title>Macrococcus canis sp. nov., a skin bacterium associated with infections in dogs.</title>
        <authorList>
            <person name="Gobeli Brawand S."/>
            <person name="Cotting K."/>
            <person name="Gomez-Sanz E."/>
            <person name="Collaud A."/>
            <person name="Thomann A."/>
            <person name="Brodard I."/>
            <person name="Rodriguez-Campos S."/>
            <person name="Strauss C."/>
            <person name="Perreten V."/>
        </authorList>
    </citation>
    <scope>NUCLEOTIDE SEQUENCE [LARGE SCALE GENOMIC DNA]</scope>
    <source>
        <strain evidence="8 9">KM45013</strain>
    </source>
</reference>
<organism evidence="8 9">
    <name type="scientific">Macrococcoides canis</name>
    <dbReference type="NCBI Taxonomy" id="1855823"/>
    <lineage>
        <taxon>Bacteria</taxon>
        <taxon>Bacillati</taxon>
        <taxon>Bacillota</taxon>
        <taxon>Bacilli</taxon>
        <taxon>Bacillales</taxon>
        <taxon>Staphylococcaceae</taxon>
        <taxon>Macrococcoides</taxon>
    </lineage>
</organism>
<gene>
    <name evidence="8" type="ORF">MCCS_22000</name>
</gene>
<comment type="subcellular location">
    <subcellularLocation>
        <location evidence="1">Cell membrane</location>
        <topology evidence="1">Multi-pass membrane protein</topology>
    </subcellularLocation>
</comment>
<dbReference type="InterPro" id="IPR005524">
    <property type="entry name" value="DUF318"/>
</dbReference>
<proteinExistence type="inferred from homology"/>
<dbReference type="Pfam" id="PF03773">
    <property type="entry name" value="ArsP_1"/>
    <property type="match status" value="1"/>
</dbReference>
<dbReference type="RefSeq" id="WP_086043320.1">
    <property type="nucleotide sequence ID" value="NZ_CBCRZA010000016.1"/>
</dbReference>
<feature type="transmembrane region" description="Helical" evidence="7">
    <location>
        <begin position="12"/>
        <end position="34"/>
    </location>
</feature>
<evidence type="ECO:0000256" key="6">
    <source>
        <dbReference type="ARBA" id="ARBA00023136"/>
    </source>
</evidence>
<evidence type="ECO:0000256" key="7">
    <source>
        <dbReference type="SAM" id="Phobius"/>
    </source>
</evidence>
<evidence type="ECO:0000313" key="8">
    <source>
        <dbReference type="EMBL" id="ARQ07788.1"/>
    </source>
</evidence>
<dbReference type="Proteomes" id="UP000194154">
    <property type="component" value="Chromosome"/>
</dbReference>
<comment type="similarity">
    <text evidence="2">Belongs to the UPF0718 family.</text>
</comment>
<feature type="transmembrane region" description="Helical" evidence="7">
    <location>
        <begin position="54"/>
        <end position="78"/>
    </location>
</feature>
<evidence type="ECO:0000256" key="1">
    <source>
        <dbReference type="ARBA" id="ARBA00004651"/>
    </source>
</evidence>
<dbReference type="STRING" id="1855823.MCCS_22000"/>